<sequence length="235" mass="27695">MLTEILARLRAKSLLRFRSVSRSWDSLLTSPLFIALHLSRSIATRSSSFILLRHYCLNRRRDIKHCLPRRPRMSRQEQDLDFPIRTYDFYYYISACNGLLCLTDYRIKHPKIVLWNPSDQNLLSGAHLSSEDAHRRLRVWERSKTRSHPVVEVFVLGTDRWREVDIDVPYVVPETSLAVIHGTIHWIGYRLDNNSVIITVFDVHEEDRVGLKRVLGFRKHREILVMNGNDELVSY</sequence>
<organism evidence="3 4">
    <name type="scientific">Punica granatum</name>
    <name type="common">Pomegranate</name>
    <dbReference type="NCBI Taxonomy" id="22663"/>
    <lineage>
        <taxon>Eukaryota</taxon>
        <taxon>Viridiplantae</taxon>
        <taxon>Streptophyta</taxon>
        <taxon>Embryophyta</taxon>
        <taxon>Tracheophyta</taxon>
        <taxon>Spermatophyta</taxon>
        <taxon>Magnoliopsida</taxon>
        <taxon>eudicotyledons</taxon>
        <taxon>Gunneridae</taxon>
        <taxon>Pentapetalae</taxon>
        <taxon>rosids</taxon>
        <taxon>malvids</taxon>
        <taxon>Myrtales</taxon>
        <taxon>Lythraceae</taxon>
        <taxon>Punica</taxon>
    </lineage>
</organism>
<dbReference type="InterPro" id="IPR036047">
    <property type="entry name" value="F-box-like_dom_sf"/>
</dbReference>
<evidence type="ECO:0000313" key="3">
    <source>
        <dbReference type="EMBL" id="PKI37606.1"/>
    </source>
</evidence>
<dbReference type="SUPFAM" id="SSF81383">
    <property type="entry name" value="F-box domain"/>
    <property type="match status" value="1"/>
</dbReference>
<dbReference type="InterPro" id="IPR017451">
    <property type="entry name" value="F-box-assoc_interact_dom"/>
</dbReference>
<reference evidence="3 4" key="1">
    <citation type="submission" date="2017-11" db="EMBL/GenBank/DDBJ databases">
        <title>De-novo sequencing of pomegranate (Punica granatum L.) genome.</title>
        <authorList>
            <person name="Akparov Z."/>
            <person name="Amiraslanov A."/>
            <person name="Hajiyeva S."/>
            <person name="Abbasov M."/>
            <person name="Kaur K."/>
            <person name="Hamwieh A."/>
            <person name="Solovyev V."/>
            <person name="Salamov A."/>
            <person name="Braich B."/>
            <person name="Kosarev P."/>
            <person name="Mahmoud A."/>
            <person name="Hajiyev E."/>
            <person name="Babayeva S."/>
            <person name="Izzatullayeva V."/>
            <person name="Mammadov A."/>
            <person name="Mammadov A."/>
            <person name="Sharifova S."/>
            <person name="Ojaghi J."/>
            <person name="Eynullazada K."/>
            <person name="Bayramov B."/>
            <person name="Abdulazimova A."/>
            <person name="Shahmuradov I."/>
        </authorList>
    </citation>
    <scope>NUCLEOTIDE SEQUENCE [LARGE SCALE GENOMIC DNA]</scope>
    <source>
        <strain evidence="4">cv. AG2017</strain>
        <tissue evidence="3">Leaf</tissue>
    </source>
</reference>
<dbReference type="PANTHER" id="PTHR31672:SF13">
    <property type="entry name" value="F-BOX PROTEIN CPR30-LIKE"/>
    <property type="match status" value="1"/>
</dbReference>
<protein>
    <recommendedName>
        <fullName evidence="5">F-box domain-containing protein</fullName>
    </recommendedName>
</protein>
<evidence type="ECO:0000259" key="1">
    <source>
        <dbReference type="Pfam" id="PF00646"/>
    </source>
</evidence>
<dbReference type="InterPro" id="IPR001810">
    <property type="entry name" value="F-box_dom"/>
</dbReference>
<feature type="domain" description="F-box" evidence="1">
    <location>
        <begin position="2"/>
        <end position="33"/>
    </location>
</feature>
<feature type="domain" description="F-box associated beta-propeller type 3" evidence="2">
    <location>
        <begin position="74"/>
        <end position="206"/>
    </location>
</feature>
<evidence type="ECO:0008006" key="5">
    <source>
        <dbReference type="Google" id="ProtNLM"/>
    </source>
</evidence>
<keyword evidence="4" id="KW-1185">Reference proteome</keyword>
<comment type="caution">
    <text evidence="3">The sequence shown here is derived from an EMBL/GenBank/DDBJ whole genome shotgun (WGS) entry which is preliminary data.</text>
</comment>
<evidence type="ECO:0000313" key="4">
    <source>
        <dbReference type="Proteomes" id="UP000233551"/>
    </source>
</evidence>
<dbReference type="EMBL" id="PGOL01004346">
    <property type="protein sequence ID" value="PKI37606.1"/>
    <property type="molecule type" value="Genomic_DNA"/>
</dbReference>
<dbReference type="NCBIfam" id="TIGR01640">
    <property type="entry name" value="F_box_assoc_1"/>
    <property type="match status" value="1"/>
</dbReference>
<accession>A0A2I0I2B4</accession>
<dbReference type="Pfam" id="PF00646">
    <property type="entry name" value="F-box"/>
    <property type="match status" value="1"/>
</dbReference>
<dbReference type="InterPro" id="IPR050796">
    <property type="entry name" value="SCF_F-box_component"/>
</dbReference>
<dbReference type="InterPro" id="IPR013187">
    <property type="entry name" value="F-box-assoc_dom_typ3"/>
</dbReference>
<dbReference type="Pfam" id="PF08268">
    <property type="entry name" value="FBA_3"/>
    <property type="match status" value="1"/>
</dbReference>
<dbReference type="PANTHER" id="PTHR31672">
    <property type="entry name" value="BNACNNG10540D PROTEIN"/>
    <property type="match status" value="1"/>
</dbReference>
<gene>
    <name evidence="3" type="ORF">CRG98_042030</name>
</gene>
<name>A0A2I0I2B4_PUNGR</name>
<evidence type="ECO:0000259" key="2">
    <source>
        <dbReference type="Pfam" id="PF08268"/>
    </source>
</evidence>
<proteinExistence type="predicted"/>
<dbReference type="AlphaFoldDB" id="A0A2I0I2B4"/>
<dbReference type="Proteomes" id="UP000233551">
    <property type="component" value="Unassembled WGS sequence"/>
</dbReference>